<dbReference type="AlphaFoldDB" id="A0A8J6PUT5"/>
<proteinExistence type="predicted"/>
<reference evidence="1" key="1">
    <citation type="submission" date="2020-09" db="EMBL/GenBank/DDBJ databases">
        <title>Genome seq and assembly of Tianweitania sp.</title>
        <authorList>
            <person name="Chhetri G."/>
        </authorList>
    </citation>
    <scope>NUCLEOTIDE SEQUENCE</scope>
    <source>
        <strain evidence="1">Rool2</strain>
    </source>
</reference>
<keyword evidence="2" id="KW-1185">Reference proteome</keyword>
<gene>
    <name evidence="1" type="ORF">ICI42_16315</name>
</gene>
<sequence>MSHAASHSAKIGLAAGLALLLAGCQSLPPPGADWRDDSKPFVTVEKVPGSKIGVLRKPFRMSPLGYTPDKLSQFKAGLSGQTIQAWNGGHGTQVEYLAANGRSYLWYPGNDKVVVGSWSVRNRDQKTIGGGSYQIPEICYTYSKATYNPVTGESGGELECSPLSTFSIYINEMAPGDPFRLASGSVPFPLDKRSTTLDALYAKKSGG</sequence>
<evidence type="ECO:0000313" key="2">
    <source>
        <dbReference type="Proteomes" id="UP000643405"/>
    </source>
</evidence>
<dbReference type="Proteomes" id="UP000643405">
    <property type="component" value="Unassembled WGS sequence"/>
</dbReference>
<dbReference type="RefSeq" id="WP_188165660.1">
    <property type="nucleotide sequence ID" value="NZ_JACVVX010000005.1"/>
</dbReference>
<accession>A0A8J6PUT5</accession>
<protein>
    <submittedName>
        <fullName evidence="1">Uncharacterized protein</fullName>
    </submittedName>
</protein>
<dbReference type="EMBL" id="JACVVX010000005">
    <property type="protein sequence ID" value="MBD0416219.1"/>
    <property type="molecule type" value="Genomic_DNA"/>
</dbReference>
<name>A0A8J6PUT5_9HYPH</name>
<evidence type="ECO:0000313" key="1">
    <source>
        <dbReference type="EMBL" id="MBD0416219.1"/>
    </source>
</evidence>
<comment type="caution">
    <text evidence="1">The sequence shown here is derived from an EMBL/GenBank/DDBJ whole genome shotgun (WGS) entry which is preliminary data.</text>
</comment>
<organism evidence="1 2">
    <name type="scientific">Oryzicola mucosus</name>
    <dbReference type="NCBI Taxonomy" id="2767425"/>
    <lineage>
        <taxon>Bacteria</taxon>
        <taxon>Pseudomonadati</taxon>
        <taxon>Pseudomonadota</taxon>
        <taxon>Alphaproteobacteria</taxon>
        <taxon>Hyphomicrobiales</taxon>
        <taxon>Phyllobacteriaceae</taxon>
        <taxon>Oryzicola</taxon>
    </lineage>
</organism>